<feature type="region of interest" description="Disordered" evidence="1">
    <location>
        <begin position="965"/>
        <end position="1033"/>
    </location>
</feature>
<feature type="region of interest" description="Disordered" evidence="1">
    <location>
        <begin position="1131"/>
        <end position="1268"/>
    </location>
</feature>
<evidence type="ECO:0000313" key="3">
    <source>
        <dbReference type="EMBL" id="KAK4117334.1"/>
    </source>
</evidence>
<feature type="compositionally biased region" description="Low complexity" evidence="1">
    <location>
        <begin position="430"/>
        <end position="445"/>
    </location>
</feature>
<feature type="compositionally biased region" description="Low complexity" evidence="1">
    <location>
        <begin position="1158"/>
        <end position="1168"/>
    </location>
</feature>
<feature type="compositionally biased region" description="Pro residues" evidence="1">
    <location>
        <begin position="1170"/>
        <end position="1181"/>
    </location>
</feature>
<dbReference type="PROSITE" id="PS50003">
    <property type="entry name" value="PH_DOMAIN"/>
    <property type="match status" value="1"/>
</dbReference>
<dbReference type="AlphaFoldDB" id="A0AAN6TMT4"/>
<accession>A0AAN6TMT4</accession>
<dbReference type="SMART" id="SM00233">
    <property type="entry name" value="PH"/>
    <property type="match status" value="1"/>
</dbReference>
<name>A0AAN6TMT4_9PEZI</name>
<dbReference type="RefSeq" id="XP_064674904.1">
    <property type="nucleotide sequence ID" value="XM_064813341.1"/>
</dbReference>
<dbReference type="Gene3D" id="2.30.29.30">
    <property type="entry name" value="Pleckstrin-homology domain (PH domain)/Phosphotyrosine-binding domain (PTB)"/>
    <property type="match status" value="1"/>
</dbReference>
<dbReference type="InterPro" id="IPR011993">
    <property type="entry name" value="PH-like_dom_sf"/>
</dbReference>
<proteinExistence type="predicted"/>
<evidence type="ECO:0000313" key="4">
    <source>
        <dbReference type="Proteomes" id="UP001302812"/>
    </source>
</evidence>
<sequence length="1268" mass="136454">MDVNEDTLPELQPIFTLLNSHTNKLYHEGYFLKLDDQDIRGKPNPDRTWTECFAQLVGTVLSLWDAAELDAAGDHGEVLPKFINLTDASIKMIESLPTRTNDEQPLQNILSISTAGRNRYLLHFNSHNSLVQWTSGIRLAMFEHSTLQEAYTGALIAGKGKTLNNINIIMERARLPVQEWVRVRFGAGVPWRRCWCVIEPPSEKEYQKAQKDFKKRSPYDRSHVPILKGEIKFFDSKKEAEKKKKHQRPIASISDAYSAYAIYPQSKALIDGSTLLKIEGEIAIHSDPPSTTEGFVFIMPETPPAVSGFEMLLRFLFPTWDTFGLYGRPGRLVASVLDPRSLMFAMPKHKKYGYLEILDVSGLISTDGSSSWSEREWRKRLKELTGQRMTAMEEEAGSRSTSRNGKRLSHGVQNSASSRPRVGFADDAGSVRSSRSLSLSRPGLRNDSAPPDPNRGRAPFEPTAHSRHSRNASDTQVGEASSLGFDASSSLPSAMRPAERARTFASDLTSTPERVSSEDDSPVRDTAVNNFGGMQRMETPEPVNAPPAFSHGAGSQPQQKPVPSPEMRRRTARLSSNTLSQLAKAGGLTPDSFPDDFLEGHRDDGSEGTTPTKTDPRGPAVLPQASANALGMNADINGSHEVLTSPINARPGHDAPGLPRESHMDPSKKQPGSAVGGFARDLAANPPLSFRPDPHHGGPLPNGGHPSHDGRDFRTRDMHMGCPTPAGLERHAPGQPRFPPPGARRTPSPGRQQPPRLQGDSPPINRKPLPPRSTSLKRGGDDVVSPVSPYSPPSNSLPLIPGQQPRGPGSERGTDNTHDDNASTTSPDYASTRPSIDTQESVDRPRAGVLKTIGSDTADLPRAATDRDFDIPEINFGPTINYGATAITGNKVSPSPNPSKARPHTPGRKSPGPATAYSHARQVSEDTNRRSVVWQPGVVIGTATNNNVVSPEQFVQQRAAAAPLYSHQRSASGNTVTEFRAGTPTSPYKRPGSHSRHNSAELLSSSRPVTPSSAAALSGGEMSSHLSAREQEHVARITGSPLVAFAGIKGPSPTQGGLVGAIEARERERAQMRQGIGGQAVAQAIDQRQREQHQQAQRAAQAAYAQQQGHFVAHQIPTGPQSPVNMGMPPGGAPSLYGPAMTGKNPRSMSPGPGMMSPTRPGQGFQPGPGYGPPPLRPQMMPPQGSFNNNGPAGIPGLAQGGGWNMANAQQWQGPLPSPVGMGRGGLGSRPQTPGFQLPPQGHYSPVGSPGGPRPGTPGRMQYQGQAF</sequence>
<dbReference type="SUPFAM" id="SSF50729">
    <property type="entry name" value="PH domain-like"/>
    <property type="match status" value="1"/>
</dbReference>
<dbReference type="FunFam" id="2.30.29.30:FF:000203">
    <property type="entry name" value="PH domain-containing protein"/>
    <property type="match status" value="1"/>
</dbReference>
<dbReference type="Proteomes" id="UP001302812">
    <property type="component" value="Unassembled WGS sequence"/>
</dbReference>
<dbReference type="InterPro" id="IPR001849">
    <property type="entry name" value="PH_domain"/>
</dbReference>
<feature type="compositionally biased region" description="Basic and acidic residues" evidence="1">
    <location>
        <begin position="706"/>
        <end position="719"/>
    </location>
</feature>
<keyword evidence="4" id="KW-1185">Reference proteome</keyword>
<dbReference type="InterPro" id="IPR058155">
    <property type="entry name" value="Skg3/CAF120-like_PH"/>
</dbReference>
<feature type="compositionally biased region" description="Polar residues" evidence="1">
    <location>
        <begin position="967"/>
        <end position="977"/>
    </location>
</feature>
<evidence type="ECO:0000256" key="1">
    <source>
        <dbReference type="SAM" id="MobiDB-lite"/>
    </source>
</evidence>
<gene>
    <name evidence="3" type="ORF">N656DRAFT_764579</name>
</gene>
<reference evidence="3" key="2">
    <citation type="submission" date="2023-05" db="EMBL/GenBank/DDBJ databases">
        <authorList>
            <consortium name="Lawrence Berkeley National Laboratory"/>
            <person name="Steindorff A."/>
            <person name="Hensen N."/>
            <person name="Bonometti L."/>
            <person name="Westerberg I."/>
            <person name="Brannstrom I.O."/>
            <person name="Guillou S."/>
            <person name="Cros-Aarteil S."/>
            <person name="Calhoun S."/>
            <person name="Haridas S."/>
            <person name="Kuo A."/>
            <person name="Mondo S."/>
            <person name="Pangilinan J."/>
            <person name="Riley R."/>
            <person name="Labutti K."/>
            <person name="Andreopoulos B."/>
            <person name="Lipzen A."/>
            <person name="Chen C."/>
            <person name="Yanf M."/>
            <person name="Daum C."/>
            <person name="Ng V."/>
            <person name="Clum A."/>
            <person name="Ohm R."/>
            <person name="Martin F."/>
            <person name="Silar P."/>
            <person name="Natvig D."/>
            <person name="Lalanne C."/>
            <person name="Gautier V."/>
            <person name="Ament-Velasquez S.L."/>
            <person name="Kruys A."/>
            <person name="Hutchinson M.I."/>
            <person name="Powell A.J."/>
            <person name="Barry K."/>
            <person name="Miller A.N."/>
            <person name="Grigoriev I.V."/>
            <person name="Debuchy R."/>
            <person name="Gladieux P."/>
            <person name="Thoren M.H."/>
            <person name="Johannesson H."/>
        </authorList>
    </citation>
    <scope>NUCLEOTIDE SEQUENCE</scope>
    <source>
        <strain evidence="3">CBS 508.74</strain>
    </source>
</reference>
<feature type="region of interest" description="Disordered" evidence="1">
    <location>
        <begin position="642"/>
        <end position="864"/>
    </location>
</feature>
<feature type="compositionally biased region" description="Polar residues" evidence="1">
    <location>
        <begin position="822"/>
        <end position="839"/>
    </location>
</feature>
<dbReference type="Pfam" id="PF25381">
    <property type="entry name" value="PH_26"/>
    <property type="match status" value="1"/>
</dbReference>
<feature type="compositionally biased region" description="Basic and acidic residues" evidence="1">
    <location>
        <begin position="812"/>
        <end position="821"/>
    </location>
</feature>
<feature type="region of interest" description="Disordered" evidence="1">
    <location>
        <begin position="887"/>
        <end position="929"/>
    </location>
</feature>
<dbReference type="EMBL" id="MU853332">
    <property type="protein sequence ID" value="KAK4117334.1"/>
    <property type="molecule type" value="Genomic_DNA"/>
</dbReference>
<feature type="compositionally biased region" description="Polar residues" evidence="1">
    <location>
        <begin position="1001"/>
        <end position="1015"/>
    </location>
</feature>
<protein>
    <recommendedName>
        <fullName evidence="2">PH domain-containing protein</fullName>
    </recommendedName>
</protein>
<dbReference type="GeneID" id="89937466"/>
<feature type="region of interest" description="Disordered" evidence="1">
    <location>
        <begin position="388"/>
        <end position="623"/>
    </location>
</feature>
<organism evidence="3 4">
    <name type="scientific">Canariomyces notabilis</name>
    <dbReference type="NCBI Taxonomy" id="2074819"/>
    <lineage>
        <taxon>Eukaryota</taxon>
        <taxon>Fungi</taxon>
        <taxon>Dikarya</taxon>
        <taxon>Ascomycota</taxon>
        <taxon>Pezizomycotina</taxon>
        <taxon>Sordariomycetes</taxon>
        <taxon>Sordariomycetidae</taxon>
        <taxon>Sordariales</taxon>
        <taxon>Chaetomiaceae</taxon>
        <taxon>Canariomyces</taxon>
    </lineage>
</organism>
<feature type="domain" description="PH" evidence="2">
    <location>
        <begin position="24"/>
        <end position="142"/>
    </location>
</feature>
<dbReference type="Pfam" id="PF00169">
    <property type="entry name" value="PH"/>
    <property type="match status" value="1"/>
</dbReference>
<feature type="compositionally biased region" description="Low complexity" evidence="1">
    <location>
        <begin position="783"/>
        <end position="798"/>
    </location>
</feature>
<comment type="caution">
    <text evidence="3">The sequence shown here is derived from an EMBL/GenBank/DDBJ whole genome shotgun (WGS) entry which is preliminary data.</text>
</comment>
<evidence type="ECO:0000259" key="2">
    <source>
        <dbReference type="PROSITE" id="PS50003"/>
    </source>
</evidence>
<reference evidence="3" key="1">
    <citation type="journal article" date="2023" name="Mol. Phylogenet. Evol.">
        <title>Genome-scale phylogeny and comparative genomics of the fungal order Sordariales.</title>
        <authorList>
            <person name="Hensen N."/>
            <person name="Bonometti L."/>
            <person name="Westerberg I."/>
            <person name="Brannstrom I.O."/>
            <person name="Guillou S."/>
            <person name="Cros-Aarteil S."/>
            <person name="Calhoun S."/>
            <person name="Haridas S."/>
            <person name="Kuo A."/>
            <person name="Mondo S."/>
            <person name="Pangilinan J."/>
            <person name="Riley R."/>
            <person name="LaButti K."/>
            <person name="Andreopoulos B."/>
            <person name="Lipzen A."/>
            <person name="Chen C."/>
            <person name="Yan M."/>
            <person name="Daum C."/>
            <person name="Ng V."/>
            <person name="Clum A."/>
            <person name="Steindorff A."/>
            <person name="Ohm R.A."/>
            <person name="Martin F."/>
            <person name="Silar P."/>
            <person name="Natvig D.O."/>
            <person name="Lalanne C."/>
            <person name="Gautier V."/>
            <person name="Ament-Velasquez S.L."/>
            <person name="Kruys A."/>
            <person name="Hutchinson M.I."/>
            <person name="Powell A.J."/>
            <person name="Barry K."/>
            <person name="Miller A.N."/>
            <person name="Grigoriev I.V."/>
            <person name="Debuchy R."/>
            <person name="Gladieux P."/>
            <person name="Hiltunen Thoren M."/>
            <person name="Johannesson H."/>
        </authorList>
    </citation>
    <scope>NUCLEOTIDE SEQUENCE</scope>
    <source>
        <strain evidence="3">CBS 508.74</strain>
    </source>
</reference>